<proteinExistence type="predicted"/>
<gene>
    <name evidence="3" type="ORF">MAN_07902</name>
</gene>
<dbReference type="EMBL" id="AZNF01000011">
    <property type="protein sequence ID" value="KID62686.1"/>
    <property type="molecule type" value="Genomic_DNA"/>
</dbReference>
<evidence type="ECO:0000256" key="1">
    <source>
        <dbReference type="SAM" id="SignalP"/>
    </source>
</evidence>
<dbReference type="AlphaFoldDB" id="A0A0B4FA54"/>
<sequence length="707" mass="77598">MRYINILSVVIAGVARLTAADSSVMTPASSATTSLGTTPTSTATCNPCAKISAHWAEHNRQNKTTLPTVKASLAHECLKSVPLGQHEAVQLIDAIEPYLEWQSDAAYKKDPPESYFYPGFDIFGNLAKVRSNVQAGKYSNEFDFQTDLYKQVWAPGHDGHFTFKPDLLHRAFRWYRNVSIVSISENGEALPTIKLQTDVLANPKTAQAITKINGINATKYVEDTANAASRFHDADASYNSMFWSKPTAAQGNVGDFVGAYSFLFYPGDTTNLTYANGTTIEVETKAFIDGNMTGVVDGPSMYKRFCSPLPLQPAAASANTNTTINTITNATIPGYPTPVIISPDRTISGYYLSGPGLDNVAVIYLQLFPVSNFAEFQTAISDFLRKAKAAGKTRLVIDLQGNRGGVVLLAYDFFRQLFPSIVQDGISRWKLSKTFEHLPRVVSELIKDIDPATETNLELRSLYYTPWSYRHNLNISNHNFEKFEEKYSPHTYKNTNYSNLIRINVGDPLTTTKLLGIDISGYGTRTNLTQPFEAENIILLHDGLCESSCSTVSTLLRHQGGVKSIAMGGRPNQGPMQGVGGVKGAEGLGFTQIYQYINSVSRFTTNSTVKAGLQRFKTLPMERSVAAGINAQDQILRDNIDDGIPSQYITEEADCRLYWTAPMISDVTEIWKSAANSAFNGAKCAYGGISTSKAKRGNKAPPVHRLK</sequence>
<protein>
    <submittedName>
        <fullName evidence="3">Pyridine nucleotide-disulfide oxidoreductase family protein</fullName>
    </submittedName>
</protein>
<evidence type="ECO:0000313" key="3">
    <source>
        <dbReference type="EMBL" id="KID62686.1"/>
    </source>
</evidence>
<organism evidence="3 4">
    <name type="scientific">Metarhizium anisopliae (strain ARSEF 549)</name>
    <dbReference type="NCBI Taxonomy" id="3151832"/>
    <lineage>
        <taxon>Eukaryota</taxon>
        <taxon>Fungi</taxon>
        <taxon>Dikarya</taxon>
        <taxon>Ascomycota</taxon>
        <taxon>Pezizomycotina</taxon>
        <taxon>Sordariomycetes</taxon>
        <taxon>Hypocreomycetidae</taxon>
        <taxon>Hypocreales</taxon>
        <taxon>Clavicipitaceae</taxon>
        <taxon>Metarhizium</taxon>
    </lineage>
</organism>
<name>A0A0B4FA54_METAF</name>
<comment type="caution">
    <text evidence="3">The sequence shown here is derived from an EMBL/GenBank/DDBJ whole genome shotgun (WGS) entry which is preliminary data.</text>
</comment>
<accession>A0A0B4FA54</accession>
<dbReference type="InterPro" id="IPR029045">
    <property type="entry name" value="ClpP/crotonase-like_dom_sf"/>
</dbReference>
<evidence type="ECO:0000313" key="4">
    <source>
        <dbReference type="Proteomes" id="UP000031186"/>
    </source>
</evidence>
<reference evidence="3 4" key="1">
    <citation type="journal article" date="2014" name="Proc. Natl. Acad. Sci. U.S.A.">
        <title>Trajectory and genomic determinants of fungal-pathogen speciation and host adaptation.</title>
        <authorList>
            <person name="Hu X."/>
            <person name="Xiao G."/>
            <person name="Zheng P."/>
            <person name="Shang Y."/>
            <person name="Su Y."/>
            <person name="Zhang X."/>
            <person name="Liu X."/>
            <person name="Zhan S."/>
            <person name="St Leger R.J."/>
            <person name="Wang C."/>
        </authorList>
    </citation>
    <scope>NUCLEOTIDE SEQUENCE [LARGE SCALE GENOMIC DNA]</scope>
    <source>
        <strain evidence="3 4">ARSEF 549</strain>
    </source>
</reference>
<dbReference type="Pfam" id="PF23658">
    <property type="entry name" value="PDZ_CPAF_rel"/>
    <property type="match status" value="1"/>
</dbReference>
<keyword evidence="4" id="KW-1185">Reference proteome</keyword>
<dbReference type="InterPro" id="IPR052766">
    <property type="entry name" value="S41A_metabolite_peptidase"/>
</dbReference>
<feature type="domain" description="CPAF-like PDZ" evidence="2">
    <location>
        <begin position="174"/>
        <end position="292"/>
    </location>
</feature>
<dbReference type="PANTHER" id="PTHR37049">
    <property type="entry name" value="PEPTIDASE S41 FAMILY PROTEIN"/>
    <property type="match status" value="1"/>
</dbReference>
<dbReference type="SUPFAM" id="SSF52096">
    <property type="entry name" value="ClpP/crotonase"/>
    <property type="match status" value="1"/>
</dbReference>
<dbReference type="Proteomes" id="UP000031186">
    <property type="component" value="Unassembled WGS sequence"/>
</dbReference>
<dbReference type="PANTHER" id="PTHR37049:SF4">
    <property type="entry name" value="RHODANESE DOMAIN-CONTAINING PROTEIN"/>
    <property type="match status" value="1"/>
</dbReference>
<feature type="non-terminal residue" evidence="3">
    <location>
        <position position="1"/>
    </location>
</feature>
<keyword evidence="1" id="KW-0732">Signal</keyword>
<dbReference type="Gene3D" id="3.90.226.10">
    <property type="entry name" value="2-enoyl-CoA Hydratase, Chain A, domain 1"/>
    <property type="match status" value="1"/>
</dbReference>
<feature type="signal peptide" evidence="1">
    <location>
        <begin position="1"/>
        <end position="20"/>
    </location>
</feature>
<feature type="chain" id="PRO_5002102310" evidence="1">
    <location>
        <begin position="21"/>
        <end position="707"/>
    </location>
</feature>
<dbReference type="InterPro" id="IPR056186">
    <property type="entry name" value="PDZ_CPAF-rel"/>
</dbReference>
<evidence type="ECO:0000259" key="2">
    <source>
        <dbReference type="Pfam" id="PF23658"/>
    </source>
</evidence>
<dbReference type="HOGENOM" id="CLU_014251_0_1_1"/>
<dbReference type="VEuPathDB" id="FungiDB:MAN_07902"/>